<dbReference type="AlphaFoldDB" id="A0A0C2WFW4"/>
<dbReference type="EMBL" id="KN818300">
    <property type="protein sequence ID" value="KIL60327.1"/>
    <property type="molecule type" value="Genomic_DNA"/>
</dbReference>
<dbReference type="OrthoDB" id="3258143at2759"/>
<organism evidence="1 2">
    <name type="scientific">Amanita muscaria (strain Koide BX008)</name>
    <dbReference type="NCBI Taxonomy" id="946122"/>
    <lineage>
        <taxon>Eukaryota</taxon>
        <taxon>Fungi</taxon>
        <taxon>Dikarya</taxon>
        <taxon>Basidiomycota</taxon>
        <taxon>Agaricomycotina</taxon>
        <taxon>Agaricomycetes</taxon>
        <taxon>Agaricomycetidae</taxon>
        <taxon>Agaricales</taxon>
        <taxon>Pluteineae</taxon>
        <taxon>Amanitaceae</taxon>
        <taxon>Amanita</taxon>
    </lineage>
</organism>
<dbReference type="Proteomes" id="UP000054549">
    <property type="component" value="Unassembled WGS sequence"/>
</dbReference>
<sequence>DGRRIEAKQSWRYLGFFFDSSLSFHGHITNYINKSFSSLRACRMLGNSIGGLGPSMRTLVYKTCIIPIMTYGAQLWW</sequence>
<evidence type="ECO:0008006" key="3">
    <source>
        <dbReference type="Google" id="ProtNLM"/>
    </source>
</evidence>
<name>A0A0C2WFW4_AMAMK</name>
<dbReference type="InParanoid" id="A0A0C2WFW4"/>
<keyword evidence="2" id="KW-1185">Reference proteome</keyword>
<protein>
    <recommendedName>
        <fullName evidence="3">Reverse transcriptase</fullName>
    </recommendedName>
</protein>
<evidence type="ECO:0000313" key="1">
    <source>
        <dbReference type="EMBL" id="KIL60327.1"/>
    </source>
</evidence>
<gene>
    <name evidence="1" type="ORF">M378DRAFT_46709</name>
</gene>
<feature type="non-terminal residue" evidence="1">
    <location>
        <position position="77"/>
    </location>
</feature>
<evidence type="ECO:0000313" key="2">
    <source>
        <dbReference type="Proteomes" id="UP000054549"/>
    </source>
</evidence>
<accession>A0A0C2WFW4</accession>
<dbReference type="HOGENOM" id="CLU_203565_0_0_1"/>
<proteinExistence type="predicted"/>
<reference evidence="1 2" key="1">
    <citation type="submission" date="2014-04" db="EMBL/GenBank/DDBJ databases">
        <title>Evolutionary Origins and Diversification of the Mycorrhizal Mutualists.</title>
        <authorList>
            <consortium name="DOE Joint Genome Institute"/>
            <consortium name="Mycorrhizal Genomics Consortium"/>
            <person name="Kohler A."/>
            <person name="Kuo A."/>
            <person name="Nagy L.G."/>
            <person name="Floudas D."/>
            <person name="Copeland A."/>
            <person name="Barry K.W."/>
            <person name="Cichocki N."/>
            <person name="Veneault-Fourrey C."/>
            <person name="LaButti K."/>
            <person name="Lindquist E.A."/>
            <person name="Lipzen A."/>
            <person name="Lundell T."/>
            <person name="Morin E."/>
            <person name="Murat C."/>
            <person name="Riley R."/>
            <person name="Ohm R."/>
            <person name="Sun H."/>
            <person name="Tunlid A."/>
            <person name="Henrissat B."/>
            <person name="Grigoriev I.V."/>
            <person name="Hibbett D.S."/>
            <person name="Martin F."/>
        </authorList>
    </citation>
    <scope>NUCLEOTIDE SEQUENCE [LARGE SCALE GENOMIC DNA]</scope>
    <source>
        <strain evidence="1 2">Koide BX008</strain>
    </source>
</reference>
<dbReference type="STRING" id="946122.A0A0C2WFW4"/>
<feature type="non-terminal residue" evidence="1">
    <location>
        <position position="1"/>
    </location>
</feature>